<gene>
    <name evidence="1" type="ORF">MCOR_17115</name>
</gene>
<evidence type="ECO:0000313" key="2">
    <source>
        <dbReference type="Proteomes" id="UP000507470"/>
    </source>
</evidence>
<dbReference type="EMBL" id="CACVKT020003010">
    <property type="protein sequence ID" value="CAC5381215.1"/>
    <property type="molecule type" value="Genomic_DNA"/>
</dbReference>
<organism evidence="1 2">
    <name type="scientific">Mytilus coruscus</name>
    <name type="common">Sea mussel</name>
    <dbReference type="NCBI Taxonomy" id="42192"/>
    <lineage>
        <taxon>Eukaryota</taxon>
        <taxon>Metazoa</taxon>
        <taxon>Spiralia</taxon>
        <taxon>Lophotrochozoa</taxon>
        <taxon>Mollusca</taxon>
        <taxon>Bivalvia</taxon>
        <taxon>Autobranchia</taxon>
        <taxon>Pteriomorphia</taxon>
        <taxon>Mytilida</taxon>
        <taxon>Mytiloidea</taxon>
        <taxon>Mytilidae</taxon>
        <taxon>Mytilinae</taxon>
        <taxon>Mytilus</taxon>
    </lineage>
</organism>
<evidence type="ECO:0000313" key="1">
    <source>
        <dbReference type="EMBL" id="CAC5381215.1"/>
    </source>
</evidence>
<reference evidence="1 2" key="1">
    <citation type="submission" date="2020-06" db="EMBL/GenBank/DDBJ databases">
        <authorList>
            <person name="Li R."/>
            <person name="Bekaert M."/>
        </authorList>
    </citation>
    <scope>NUCLEOTIDE SEQUENCE [LARGE SCALE GENOMIC DNA]</scope>
    <source>
        <strain evidence="2">wild</strain>
    </source>
</reference>
<proteinExistence type="predicted"/>
<sequence length="185" mass="21223">MSDSNVILSVLNPTSERKILKKNIQVASVFQIDEVMSCDLPDNSETYVHNENTIPDHLQPLVENVSPKLTKTEREQLADTVNKYADCPQCIENTEITVGSITQREISSDDNNELNTKLMRPIESNWLEQWTPPILQKLQMEDETIRTVISFLQQNSTKPCIRSQNQELVTLLRQWDQLSLENGLL</sequence>
<protein>
    <submittedName>
        <fullName evidence="1">Uncharacterized protein</fullName>
    </submittedName>
</protein>
<dbReference type="Proteomes" id="UP000507470">
    <property type="component" value="Unassembled WGS sequence"/>
</dbReference>
<name>A0A6J8BBB6_MYTCO</name>
<keyword evidence="2" id="KW-1185">Reference proteome</keyword>
<dbReference type="AlphaFoldDB" id="A0A6J8BBB6"/>
<accession>A0A6J8BBB6</accession>